<keyword evidence="3" id="KW-1185">Reference proteome</keyword>
<dbReference type="InParanoid" id="A0A1B7MHN3"/>
<gene>
    <name evidence="2" type="ORF">K503DRAFT_805497</name>
</gene>
<dbReference type="Proteomes" id="UP000092154">
    <property type="component" value="Unassembled WGS sequence"/>
</dbReference>
<organism evidence="2 3">
    <name type="scientific">Rhizopogon vinicolor AM-OR11-026</name>
    <dbReference type="NCBI Taxonomy" id="1314800"/>
    <lineage>
        <taxon>Eukaryota</taxon>
        <taxon>Fungi</taxon>
        <taxon>Dikarya</taxon>
        <taxon>Basidiomycota</taxon>
        <taxon>Agaricomycotina</taxon>
        <taxon>Agaricomycetes</taxon>
        <taxon>Agaricomycetidae</taxon>
        <taxon>Boletales</taxon>
        <taxon>Suillineae</taxon>
        <taxon>Rhizopogonaceae</taxon>
        <taxon>Rhizopogon</taxon>
    </lineage>
</organism>
<dbReference type="EMBL" id="KV449115">
    <property type="protein sequence ID" value="OAX32112.1"/>
    <property type="molecule type" value="Genomic_DNA"/>
</dbReference>
<evidence type="ECO:0000313" key="3">
    <source>
        <dbReference type="Proteomes" id="UP000092154"/>
    </source>
</evidence>
<evidence type="ECO:0000313" key="2">
    <source>
        <dbReference type="EMBL" id="OAX32112.1"/>
    </source>
</evidence>
<feature type="region of interest" description="Disordered" evidence="1">
    <location>
        <begin position="47"/>
        <end position="66"/>
    </location>
</feature>
<dbReference type="AlphaFoldDB" id="A0A1B7MHN3"/>
<accession>A0A1B7MHN3</accession>
<name>A0A1B7MHN3_9AGAM</name>
<proteinExistence type="predicted"/>
<dbReference type="OrthoDB" id="2663472at2759"/>
<evidence type="ECO:0000256" key="1">
    <source>
        <dbReference type="SAM" id="MobiDB-lite"/>
    </source>
</evidence>
<reference evidence="2 3" key="1">
    <citation type="submission" date="2016-06" db="EMBL/GenBank/DDBJ databases">
        <title>Comparative genomics of the ectomycorrhizal sister species Rhizopogon vinicolor and Rhizopogon vesiculosus (Basidiomycota: Boletales) reveals a divergence of the mating type B locus.</title>
        <authorList>
            <consortium name="DOE Joint Genome Institute"/>
            <person name="Mujic A.B."/>
            <person name="Kuo A."/>
            <person name="Tritt A."/>
            <person name="Lipzen A."/>
            <person name="Chen C."/>
            <person name="Johnson J."/>
            <person name="Sharma A."/>
            <person name="Barry K."/>
            <person name="Grigoriev I.V."/>
            <person name="Spatafora J.W."/>
        </authorList>
    </citation>
    <scope>NUCLEOTIDE SEQUENCE [LARGE SCALE GENOMIC DNA]</scope>
    <source>
        <strain evidence="2 3">AM-OR11-026</strain>
    </source>
</reference>
<protein>
    <submittedName>
        <fullName evidence="2">Uncharacterized protein</fullName>
    </submittedName>
</protein>
<sequence>MATSQVVDQARLLPHSIIAWATLPLPDSLLFRQALVRSDLIDESDLSQWDQAPPYNSPPPPNSPEEARFTQNLVAVMHGRHCRLEKALHVRHARMFDMGEVSVIQRELHAAEMTLMENWVELHTYVSQMEGCERHKVMAECYIHRRARDIFNYRREADILAQGQKPYK</sequence>